<organism evidence="1 2">
    <name type="scientific">Lepraria neglecta</name>
    <dbReference type="NCBI Taxonomy" id="209136"/>
    <lineage>
        <taxon>Eukaryota</taxon>
        <taxon>Fungi</taxon>
        <taxon>Dikarya</taxon>
        <taxon>Ascomycota</taxon>
        <taxon>Pezizomycotina</taxon>
        <taxon>Lecanoromycetes</taxon>
        <taxon>OSLEUM clade</taxon>
        <taxon>Lecanoromycetidae</taxon>
        <taxon>Lecanorales</taxon>
        <taxon>Lecanorineae</taxon>
        <taxon>Stereocaulaceae</taxon>
        <taxon>Lepraria</taxon>
    </lineage>
</organism>
<sequence>MADAQSLVASIAGSDSTATTYVVACANSAAATSAAVSAVGTAVPSGIDNLDPNSFDNSDCGFPSAFTVVEGPSTVHYSFGVESIAFESINCALSGTTYAVCTATASADTSATAAAASVTDVALNSNEVNSVMATTTLTGSDAANGYLPVVVTAGAANAKPASGVSAATTGSATAKSTGTATSKGSTSLTSSVGATSQTSNAAVGGAPVVGAGILGAFGFAVAGALL</sequence>
<gene>
    <name evidence="1" type="ORF">OEA41_005934</name>
</gene>
<comment type="caution">
    <text evidence="1">The sequence shown here is derived from an EMBL/GenBank/DDBJ whole genome shotgun (WGS) entry which is preliminary data.</text>
</comment>
<dbReference type="Proteomes" id="UP001276659">
    <property type="component" value="Unassembled WGS sequence"/>
</dbReference>
<proteinExistence type="predicted"/>
<dbReference type="EMBL" id="JASNWA010000007">
    <property type="protein sequence ID" value="KAK3172610.1"/>
    <property type="molecule type" value="Genomic_DNA"/>
</dbReference>
<dbReference type="PANTHER" id="PTHR40640">
    <property type="entry name" value="ANCHORED GLYCOPROTEIN, PUTATIVE (AFU_ORTHOLOGUE AFUA_8G04860)-RELATED"/>
    <property type="match status" value="1"/>
</dbReference>
<dbReference type="PANTHER" id="PTHR40640:SF1">
    <property type="entry name" value="ANCHORED GLYCOPROTEIN, PUTATIVE (AFU_ORTHOLOGUE AFUA_8G04860)-RELATED"/>
    <property type="match status" value="1"/>
</dbReference>
<name>A0AAD9Z6S3_9LECA</name>
<evidence type="ECO:0000313" key="1">
    <source>
        <dbReference type="EMBL" id="KAK3172610.1"/>
    </source>
</evidence>
<accession>A0AAD9Z6S3</accession>
<dbReference type="AlphaFoldDB" id="A0AAD9Z6S3"/>
<evidence type="ECO:0000313" key="2">
    <source>
        <dbReference type="Proteomes" id="UP001276659"/>
    </source>
</evidence>
<reference evidence="1" key="1">
    <citation type="submission" date="2022-11" db="EMBL/GenBank/DDBJ databases">
        <title>Chromosomal genome sequence assembly and mating type (MAT) locus characterization of the leprose asexual lichenized fungus Lepraria neglecta (Nyl.) Erichsen.</title>
        <authorList>
            <person name="Allen J.L."/>
            <person name="Pfeffer B."/>
        </authorList>
    </citation>
    <scope>NUCLEOTIDE SEQUENCE</scope>
    <source>
        <strain evidence="1">Allen 5258</strain>
    </source>
</reference>
<protein>
    <submittedName>
        <fullName evidence="1">Uncharacterized protein</fullName>
    </submittedName>
</protein>
<keyword evidence="2" id="KW-1185">Reference proteome</keyword>